<organism evidence="2 3">
    <name type="scientific">Macrosiphum euphorbiae</name>
    <name type="common">potato aphid</name>
    <dbReference type="NCBI Taxonomy" id="13131"/>
    <lineage>
        <taxon>Eukaryota</taxon>
        <taxon>Metazoa</taxon>
        <taxon>Ecdysozoa</taxon>
        <taxon>Arthropoda</taxon>
        <taxon>Hexapoda</taxon>
        <taxon>Insecta</taxon>
        <taxon>Pterygota</taxon>
        <taxon>Neoptera</taxon>
        <taxon>Paraneoptera</taxon>
        <taxon>Hemiptera</taxon>
        <taxon>Sternorrhyncha</taxon>
        <taxon>Aphidomorpha</taxon>
        <taxon>Aphidoidea</taxon>
        <taxon>Aphididae</taxon>
        <taxon>Macrosiphini</taxon>
        <taxon>Macrosiphum</taxon>
    </lineage>
</organism>
<dbReference type="EMBL" id="CARXXK010000002">
    <property type="protein sequence ID" value="CAI6357088.1"/>
    <property type="molecule type" value="Genomic_DNA"/>
</dbReference>
<dbReference type="AlphaFoldDB" id="A0AAV0WMV3"/>
<gene>
    <name evidence="2" type="ORF">MEUPH1_LOCUS12753</name>
</gene>
<sequence length="96" mass="11406">MFSDAPHLIKNVRNRLLNKKSLKVSPDGQYIRWSYYQDVYDNDCKRSFDSPTRVCPKITLRHLDVDGFSKMNVKLATQVLEENLIWLNCWEEQVEN</sequence>
<protein>
    <recommendedName>
        <fullName evidence="1">Transposable element P transposase-like GTP-binding insertion domain-containing protein</fullName>
    </recommendedName>
</protein>
<keyword evidence="3" id="KW-1185">Reference proteome</keyword>
<dbReference type="Pfam" id="PF21788">
    <property type="entry name" value="TNP-like_GBD"/>
    <property type="match status" value="1"/>
</dbReference>
<evidence type="ECO:0000313" key="3">
    <source>
        <dbReference type="Proteomes" id="UP001160148"/>
    </source>
</evidence>
<proteinExistence type="predicted"/>
<accession>A0AAV0WMV3</accession>
<comment type="caution">
    <text evidence="2">The sequence shown here is derived from an EMBL/GenBank/DDBJ whole genome shotgun (WGS) entry which is preliminary data.</text>
</comment>
<name>A0AAV0WMV3_9HEMI</name>
<dbReference type="InterPro" id="IPR048366">
    <property type="entry name" value="TNP-like_GBD"/>
</dbReference>
<reference evidence="2 3" key="1">
    <citation type="submission" date="2023-01" db="EMBL/GenBank/DDBJ databases">
        <authorList>
            <person name="Whitehead M."/>
        </authorList>
    </citation>
    <scope>NUCLEOTIDE SEQUENCE [LARGE SCALE GENOMIC DNA]</scope>
</reference>
<feature type="domain" description="Transposable element P transposase-like GTP-binding insertion" evidence="1">
    <location>
        <begin position="7"/>
        <end position="82"/>
    </location>
</feature>
<evidence type="ECO:0000259" key="1">
    <source>
        <dbReference type="Pfam" id="PF21788"/>
    </source>
</evidence>
<dbReference type="Proteomes" id="UP001160148">
    <property type="component" value="Unassembled WGS sequence"/>
</dbReference>
<evidence type="ECO:0000313" key="2">
    <source>
        <dbReference type="EMBL" id="CAI6357088.1"/>
    </source>
</evidence>